<evidence type="ECO:0000256" key="6">
    <source>
        <dbReference type="ARBA" id="ARBA00022719"/>
    </source>
</evidence>
<evidence type="ECO:0000256" key="7">
    <source>
        <dbReference type="ARBA" id="ARBA00022967"/>
    </source>
</evidence>
<dbReference type="PANTHER" id="PTHR11434:SF16">
    <property type="entry name" value="NADH-UBIQUINONE OXIDOREDUCTASE CHAIN 4L"/>
    <property type="match status" value="1"/>
</dbReference>
<keyword evidence="10" id="KW-1003">Cell membrane</keyword>
<dbReference type="GO" id="GO:0005886">
    <property type="term" value="C:plasma membrane"/>
    <property type="evidence" value="ECO:0007669"/>
    <property type="project" value="UniProtKB-SubCell"/>
</dbReference>
<keyword evidence="9 10" id="KW-0472">Membrane</keyword>
<keyword evidence="10" id="KW-0520">NAD</keyword>
<dbReference type="InterPro" id="IPR001133">
    <property type="entry name" value="NADH_UbQ_OxRdtase_chain4L/K"/>
</dbReference>
<dbReference type="Gene3D" id="1.10.287.3510">
    <property type="match status" value="1"/>
</dbReference>
<evidence type="ECO:0000256" key="9">
    <source>
        <dbReference type="ARBA" id="ARBA00023136"/>
    </source>
</evidence>
<dbReference type="GO" id="GO:0050136">
    <property type="term" value="F:NADH dehydrogenase (quinone) (non-electrogenic) activity"/>
    <property type="evidence" value="ECO:0007669"/>
    <property type="project" value="UniProtKB-UniRule"/>
</dbReference>
<name>A0A7C5PH93_9BACT</name>
<keyword evidence="8 10" id="KW-1133">Transmembrane helix</keyword>
<dbReference type="GO" id="GO:0048038">
    <property type="term" value="F:quinone binding"/>
    <property type="evidence" value="ECO:0007669"/>
    <property type="project" value="UniProtKB-KW"/>
</dbReference>
<keyword evidence="4 10" id="KW-0813">Transport</keyword>
<keyword evidence="6 10" id="KW-0874">Quinone</keyword>
<evidence type="ECO:0000313" key="11">
    <source>
        <dbReference type="EMBL" id="HHI65807.1"/>
    </source>
</evidence>
<feature type="transmembrane region" description="Helical" evidence="10">
    <location>
        <begin position="56"/>
        <end position="81"/>
    </location>
</feature>
<accession>A0A7C5PH93</accession>
<feature type="transmembrane region" description="Helical" evidence="10">
    <location>
        <begin position="6"/>
        <end position="23"/>
    </location>
</feature>
<evidence type="ECO:0000256" key="5">
    <source>
        <dbReference type="ARBA" id="ARBA00022692"/>
    </source>
</evidence>
<keyword evidence="7 10" id="KW-1278">Translocase</keyword>
<keyword evidence="10" id="KW-0830">Ubiquinone</keyword>
<organism evidence="11">
    <name type="scientific">Thermodesulfobium narugense</name>
    <dbReference type="NCBI Taxonomy" id="184064"/>
    <lineage>
        <taxon>Bacteria</taxon>
        <taxon>Pseudomonadati</taxon>
        <taxon>Thermodesulfobiota</taxon>
        <taxon>Thermodesulfobiia</taxon>
        <taxon>Thermodesulfobiales</taxon>
        <taxon>Thermodesulfobiaceae</taxon>
        <taxon>Thermodesulfobium</taxon>
    </lineage>
</organism>
<keyword evidence="5 10" id="KW-0812">Transmembrane</keyword>
<proteinExistence type="inferred from homology"/>
<sequence>MVPLNAYLMLAAAIFSIGLIGFITRRSIIMMLICVELMLNAVNITLISLSHYMQDFMGQIIALLIIANAGAGMATGLALLINAYRLKKTVKIDLFRDLRG</sequence>
<dbReference type="AlphaFoldDB" id="A0A7C5PH93"/>
<comment type="catalytic activity">
    <reaction evidence="10">
        <text>a quinone + NADH + 5 H(+)(in) = a quinol + NAD(+) + 4 H(+)(out)</text>
        <dbReference type="Rhea" id="RHEA:57888"/>
        <dbReference type="ChEBI" id="CHEBI:15378"/>
        <dbReference type="ChEBI" id="CHEBI:24646"/>
        <dbReference type="ChEBI" id="CHEBI:57540"/>
        <dbReference type="ChEBI" id="CHEBI:57945"/>
        <dbReference type="ChEBI" id="CHEBI:132124"/>
    </reaction>
</comment>
<dbReference type="GO" id="GO:0042773">
    <property type="term" value="P:ATP synthesis coupled electron transport"/>
    <property type="evidence" value="ECO:0007669"/>
    <property type="project" value="InterPro"/>
</dbReference>
<evidence type="ECO:0000256" key="10">
    <source>
        <dbReference type="HAMAP-Rule" id="MF_01456"/>
    </source>
</evidence>
<evidence type="ECO:0000256" key="1">
    <source>
        <dbReference type="ARBA" id="ARBA00002378"/>
    </source>
</evidence>
<dbReference type="Pfam" id="PF00420">
    <property type="entry name" value="Oxidored_q2"/>
    <property type="match status" value="1"/>
</dbReference>
<evidence type="ECO:0000256" key="4">
    <source>
        <dbReference type="ARBA" id="ARBA00022448"/>
    </source>
</evidence>
<dbReference type="HAMAP" id="MF_01456">
    <property type="entry name" value="NDH1_NuoK"/>
    <property type="match status" value="1"/>
</dbReference>
<dbReference type="EMBL" id="DRUY01000151">
    <property type="protein sequence ID" value="HHI65807.1"/>
    <property type="molecule type" value="Genomic_DNA"/>
</dbReference>
<gene>
    <name evidence="10 11" type="primary">nuoK</name>
    <name evidence="11" type="ORF">ENL70_04590</name>
</gene>
<dbReference type="EC" id="7.1.1.-" evidence="10"/>
<feature type="transmembrane region" description="Helical" evidence="10">
    <location>
        <begin position="30"/>
        <end position="50"/>
    </location>
</feature>
<comment type="subcellular location">
    <subcellularLocation>
        <location evidence="10">Cell membrane</location>
        <topology evidence="10">Multi-pass membrane protein</topology>
    </subcellularLocation>
    <subcellularLocation>
        <location evidence="2">Membrane</location>
        <topology evidence="2">Multi-pass membrane protein</topology>
    </subcellularLocation>
</comment>
<evidence type="ECO:0000256" key="8">
    <source>
        <dbReference type="ARBA" id="ARBA00022989"/>
    </source>
</evidence>
<evidence type="ECO:0000256" key="2">
    <source>
        <dbReference type="ARBA" id="ARBA00004141"/>
    </source>
</evidence>
<keyword evidence="11" id="KW-0560">Oxidoreductase</keyword>
<dbReference type="InterPro" id="IPR039428">
    <property type="entry name" value="NUOK/Mnh_C1-like"/>
</dbReference>
<dbReference type="NCBIfam" id="NF004320">
    <property type="entry name" value="PRK05715.1-2"/>
    <property type="match status" value="1"/>
</dbReference>
<reference evidence="11" key="1">
    <citation type="journal article" date="2020" name="mSystems">
        <title>Genome- and Community-Level Interaction Insights into Carbon Utilization and Element Cycling Functions of Hydrothermarchaeota in Hydrothermal Sediment.</title>
        <authorList>
            <person name="Zhou Z."/>
            <person name="Liu Y."/>
            <person name="Xu W."/>
            <person name="Pan J."/>
            <person name="Luo Z.H."/>
            <person name="Li M."/>
        </authorList>
    </citation>
    <scope>NUCLEOTIDE SEQUENCE [LARGE SCALE GENOMIC DNA]</scope>
    <source>
        <strain evidence="11">SpSt-1019</strain>
    </source>
</reference>
<comment type="function">
    <text evidence="1 10">NDH-1 shuttles electrons from NADH, via FMN and iron-sulfur (Fe-S) centers, to quinones in the respiratory chain. The immediate electron acceptor for the enzyme in this species is believed to be ubiquinone. Couples the redox reaction to proton translocation (for every two electrons transferred, four hydrogen ions are translocated across the cytoplasmic membrane), and thus conserves the redox energy in a proton gradient.</text>
</comment>
<comment type="caution">
    <text evidence="11">The sequence shown here is derived from an EMBL/GenBank/DDBJ whole genome shotgun (WGS) entry which is preliminary data.</text>
</comment>
<dbReference type="PANTHER" id="PTHR11434">
    <property type="entry name" value="NADH-UBIQUINONE OXIDOREDUCTASE SUBUNIT ND4L"/>
    <property type="match status" value="1"/>
</dbReference>
<protein>
    <recommendedName>
        <fullName evidence="10">NADH-quinone oxidoreductase subunit K</fullName>
        <ecNumber evidence="10">7.1.1.-</ecNumber>
    </recommendedName>
    <alternativeName>
        <fullName evidence="10">NADH dehydrogenase I subunit K</fullName>
    </alternativeName>
    <alternativeName>
        <fullName evidence="10">NDH-1 subunit K</fullName>
    </alternativeName>
</protein>
<dbReference type="GO" id="GO:0030964">
    <property type="term" value="C:NADH dehydrogenase complex"/>
    <property type="evidence" value="ECO:0007669"/>
    <property type="project" value="TreeGrafter"/>
</dbReference>
<dbReference type="FunFam" id="1.10.287.3510:FF:000001">
    <property type="entry name" value="NADH-quinone oxidoreductase subunit K"/>
    <property type="match status" value="1"/>
</dbReference>
<evidence type="ECO:0000256" key="3">
    <source>
        <dbReference type="ARBA" id="ARBA00010519"/>
    </source>
</evidence>
<comment type="similarity">
    <text evidence="3 10">Belongs to the complex I subunit 4L family.</text>
</comment>
<comment type="subunit">
    <text evidence="10">NDH-1 is composed of 14 different subunits. Subunits NuoA, H, J, K, L, M, N constitute the membrane sector of the complex.</text>
</comment>